<evidence type="ECO:0000256" key="7">
    <source>
        <dbReference type="ARBA" id="ARBA00022741"/>
    </source>
</evidence>
<dbReference type="InterPro" id="IPR006204">
    <property type="entry name" value="GHMP_kinase_N_dom"/>
</dbReference>
<dbReference type="PROSITE" id="PS00627">
    <property type="entry name" value="GHMP_KINASES_ATP"/>
    <property type="match status" value="1"/>
</dbReference>
<evidence type="ECO:0000313" key="19">
    <source>
        <dbReference type="Proteomes" id="UP001626550"/>
    </source>
</evidence>
<keyword evidence="5 13" id="KW-0444">Lipid biosynthesis</keyword>
<feature type="domain" description="GHMP kinase C-terminal" evidence="17">
    <location>
        <begin position="401"/>
        <end position="470"/>
    </location>
</feature>
<dbReference type="InterPro" id="IPR011665">
    <property type="entry name" value="BRF1_TBP-bd_dom"/>
</dbReference>
<dbReference type="PANTHER" id="PTHR43290:SF2">
    <property type="entry name" value="MEVALONATE KINASE"/>
    <property type="match status" value="1"/>
</dbReference>
<name>A0ABD2Q483_9PLAT</name>
<evidence type="ECO:0000259" key="16">
    <source>
        <dbReference type="Pfam" id="PF07741"/>
    </source>
</evidence>
<dbReference type="PRINTS" id="PR00959">
    <property type="entry name" value="MEVGALKINASE"/>
</dbReference>
<dbReference type="SUPFAM" id="SSF55060">
    <property type="entry name" value="GHMP Kinase, C-terminal domain"/>
    <property type="match status" value="1"/>
</dbReference>
<dbReference type="InterPro" id="IPR006205">
    <property type="entry name" value="Mev_gal_kin"/>
</dbReference>
<feature type="region of interest" description="Disordered" evidence="14">
    <location>
        <begin position="18"/>
        <end position="49"/>
    </location>
</feature>
<feature type="domain" description="Brf1 TBP-binding" evidence="16">
    <location>
        <begin position="2"/>
        <end position="81"/>
    </location>
</feature>
<comment type="pathway">
    <text evidence="12 13">Isoprenoid biosynthesis; isopentenyl diphosphate biosynthesis via mevalonate pathway; isopentenyl diphosphate from (R)-mevalonate: step 1/3.</text>
</comment>
<keyword evidence="8 13" id="KW-0418">Kinase</keyword>
<gene>
    <name evidence="18" type="ORF">Ciccas_007061</name>
</gene>
<keyword evidence="9 13" id="KW-0067">ATP-binding</keyword>
<dbReference type="InterPro" id="IPR014721">
    <property type="entry name" value="Ribsml_uS5_D2-typ_fold_subgr"/>
</dbReference>
<dbReference type="GO" id="GO:0005524">
    <property type="term" value="F:ATP binding"/>
    <property type="evidence" value="ECO:0007669"/>
    <property type="project" value="UniProtKB-KW"/>
</dbReference>
<keyword evidence="13" id="KW-0756">Sterol biosynthesis</keyword>
<dbReference type="GO" id="GO:0004496">
    <property type="term" value="F:mevalonate kinase activity"/>
    <property type="evidence" value="ECO:0007669"/>
    <property type="project" value="UniProtKB-EC"/>
</dbReference>
<evidence type="ECO:0000256" key="2">
    <source>
        <dbReference type="ARBA" id="ARBA00006495"/>
    </source>
</evidence>
<dbReference type="Gene3D" id="3.30.230.10">
    <property type="match status" value="1"/>
</dbReference>
<dbReference type="NCBIfam" id="TIGR00549">
    <property type="entry name" value="mevalon_kin"/>
    <property type="match status" value="1"/>
</dbReference>
<keyword evidence="11 13" id="KW-0443">Lipid metabolism</keyword>
<evidence type="ECO:0000256" key="10">
    <source>
        <dbReference type="ARBA" id="ARBA00022842"/>
    </source>
</evidence>
<evidence type="ECO:0000256" key="13">
    <source>
        <dbReference type="RuleBase" id="RU363087"/>
    </source>
</evidence>
<comment type="catalytic activity">
    <reaction evidence="13">
        <text>(R)-mevalonate + ATP = (R)-5-phosphomevalonate + ADP + H(+)</text>
        <dbReference type="Rhea" id="RHEA:17065"/>
        <dbReference type="ChEBI" id="CHEBI:15378"/>
        <dbReference type="ChEBI" id="CHEBI:30616"/>
        <dbReference type="ChEBI" id="CHEBI:36464"/>
        <dbReference type="ChEBI" id="CHEBI:58146"/>
        <dbReference type="ChEBI" id="CHEBI:456216"/>
        <dbReference type="EC" id="2.7.1.36"/>
    </reaction>
</comment>
<dbReference type="GO" id="GO:0005737">
    <property type="term" value="C:cytoplasm"/>
    <property type="evidence" value="ECO:0007669"/>
    <property type="project" value="UniProtKB-SubCell"/>
</dbReference>
<reference evidence="18 19" key="1">
    <citation type="submission" date="2024-11" db="EMBL/GenBank/DDBJ databases">
        <title>Adaptive evolution of stress response genes in parasites aligns with host niche diversity.</title>
        <authorList>
            <person name="Hahn C."/>
            <person name="Resl P."/>
        </authorList>
    </citation>
    <scope>NUCLEOTIDE SEQUENCE [LARGE SCALE GENOMIC DNA]</scope>
    <source>
        <strain evidence="18">EGGRZ-B1_66</strain>
        <tissue evidence="18">Body</tissue>
    </source>
</reference>
<keyword evidence="7 13" id="KW-0547">Nucleotide-binding</keyword>
<dbReference type="InterPro" id="IPR020568">
    <property type="entry name" value="Ribosomal_Su5_D2-typ_SF"/>
</dbReference>
<evidence type="ECO:0000256" key="3">
    <source>
        <dbReference type="ARBA" id="ARBA00012103"/>
    </source>
</evidence>
<comment type="caution">
    <text evidence="18">The sequence shown here is derived from an EMBL/GenBank/DDBJ whole genome shotgun (WGS) entry which is preliminary data.</text>
</comment>
<dbReference type="Proteomes" id="UP001626550">
    <property type="component" value="Unassembled WGS sequence"/>
</dbReference>
<dbReference type="EMBL" id="JBJKFK010001033">
    <property type="protein sequence ID" value="KAL3314320.1"/>
    <property type="molecule type" value="Genomic_DNA"/>
</dbReference>
<dbReference type="Pfam" id="PF07741">
    <property type="entry name" value="BRF1"/>
    <property type="match status" value="1"/>
</dbReference>
<keyword evidence="6 13" id="KW-0808">Transferase</keyword>
<evidence type="ECO:0000313" key="18">
    <source>
        <dbReference type="EMBL" id="KAL3314320.1"/>
    </source>
</evidence>
<dbReference type="AlphaFoldDB" id="A0ABD2Q483"/>
<dbReference type="GO" id="GO:0016126">
    <property type="term" value="P:sterol biosynthetic process"/>
    <property type="evidence" value="ECO:0007669"/>
    <property type="project" value="UniProtKB-KW"/>
</dbReference>
<proteinExistence type="inferred from homology"/>
<accession>A0ABD2Q483</accession>
<evidence type="ECO:0000256" key="5">
    <source>
        <dbReference type="ARBA" id="ARBA00022516"/>
    </source>
</evidence>
<dbReference type="PANTHER" id="PTHR43290">
    <property type="entry name" value="MEVALONATE KINASE"/>
    <property type="match status" value="1"/>
</dbReference>
<dbReference type="EC" id="2.7.1.36" evidence="3 13"/>
<dbReference type="Pfam" id="PF00288">
    <property type="entry name" value="GHMP_kinases_N"/>
    <property type="match status" value="1"/>
</dbReference>
<dbReference type="InterPro" id="IPR013750">
    <property type="entry name" value="GHMP_kinase_C_dom"/>
</dbReference>
<dbReference type="Pfam" id="PF08544">
    <property type="entry name" value="GHMP_kinases_C"/>
    <property type="match status" value="1"/>
</dbReference>
<dbReference type="SUPFAM" id="SSF54211">
    <property type="entry name" value="Ribosomal protein S5 domain 2-like"/>
    <property type="match status" value="1"/>
</dbReference>
<protein>
    <recommendedName>
        <fullName evidence="3 13">Mevalonate kinase</fullName>
        <shortName evidence="13">MK</shortName>
        <ecNumber evidence="3 13">2.7.1.36</ecNumber>
    </recommendedName>
</protein>
<evidence type="ECO:0000256" key="9">
    <source>
        <dbReference type="ARBA" id="ARBA00022840"/>
    </source>
</evidence>
<comment type="subcellular location">
    <subcellularLocation>
        <location evidence="1 13">Cytoplasm</location>
    </subcellularLocation>
</comment>
<keyword evidence="4 13" id="KW-0963">Cytoplasm</keyword>
<keyword evidence="13" id="KW-1207">Sterol metabolism</keyword>
<evidence type="ECO:0000256" key="8">
    <source>
        <dbReference type="ARBA" id="ARBA00022777"/>
    </source>
</evidence>
<keyword evidence="19" id="KW-1185">Reference proteome</keyword>
<organism evidence="18 19">
    <name type="scientific">Cichlidogyrus casuarinus</name>
    <dbReference type="NCBI Taxonomy" id="1844966"/>
    <lineage>
        <taxon>Eukaryota</taxon>
        <taxon>Metazoa</taxon>
        <taxon>Spiralia</taxon>
        <taxon>Lophotrochozoa</taxon>
        <taxon>Platyhelminthes</taxon>
        <taxon>Monogenea</taxon>
        <taxon>Monopisthocotylea</taxon>
        <taxon>Dactylogyridea</taxon>
        <taxon>Ancyrocephalidae</taxon>
        <taxon>Cichlidogyrus</taxon>
    </lineage>
</organism>
<keyword evidence="10" id="KW-0460">Magnesium</keyword>
<dbReference type="InterPro" id="IPR036554">
    <property type="entry name" value="GHMP_kinase_C_sf"/>
</dbReference>
<evidence type="ECO:0000259" key="15">
    <source>
        <dbReference type="Pfam" id="PF00288"/>
    </source>
</evidence>
<comment type="similarity">
    <text evidence="2 13">Belongs to the GHMP kinase family. Mevalonate kinase subfamily.</text>
</comment>
<evidence type="ECO:0000256" key="14">
    <source>
        <dbReference type="SAM" id="MobiDB-lite"/>
    </source>
</evidence>
<evidence type="ECO:0000256" key="11">
    <source>
        <dbReference type="ARBA" id="ARBA00023098"/>
    </source>
</evidence>
<feature type="compositionally biased region" description="Basic residues" evidence="14">
    <location>
        <begin position="35"/>
        <end position="46"/>
    </location>
</feature>
<keyword evidence="13" id="KW-0753">Steroid metabolism</keyword>
<sequence>MVKAVVWVKDNADFMEKRRKKRAEKRRLEAEGKSKPKRTAQNRALRHANADKTIDRVNSQYEATLRSRQSKKINYEALDSFIMEKNSDSNQGPVVGPILASTLRSKNSTLPSNSTAVEPTPHEEETELIEDQVNIKVSAPGKVIIVGEHAVVYGNPALVAAIDLRCRVSAQTLPRRNHAEASITVKLGDFEPIDLSKTIHELVKLEDCRSNARQILGMDSPRFKIDALSAILYILSFEKIFYLLPQDQILLLTAESDIPIGSGLGSSAAYSVALTTVVKLLAQNLKTGNRAQELDTGTIMEIANQCEAFMHGKPSGIDTAAAVLGGCFEFTKPAIIQPVNYDGLEHLPILVVVTNRPKSTEKAVNEVAKQKNEDYFEPTMNRLREIVQETKKFLLTNIDTKQSLTEFEKLIKANHQLLRKLRVSTKELDQIVEILEENKHFGKITGAGLGGAVIGFPLSRSQDNKIVERMLSLEFIKCCEYFSSDVHLVTEVERLFPELWNALTCEARDKHDLGRPVLVTSSDVFQSAGVFSGNPSSGWLQFPVCLVNHNYVCEFDDAFLEALQLVPTSRRYDEHKEVNHSGDCKL</sequence>
<dbReference type="InterPro" id="IPR006203">
    <property type="entry name" value="GHMP_knse_ATP-bd_CS"/>
</dbReference>
<evidence type="ECO:0000256" key="1">
    <source>
        <dbReference type="ARBA" id="ARBA00004496"/>
    </source>
</evidence>
<keyword evidence="13" id="KW-0752">Steroid biosynthesis</keyword>
<evidence type="ECO:0000256" key="6">
    <source>
        <dbReference type="ARBA" id="ARBA00022679"/>
    </source>
</evidence>
<dbReference type="Gene3D" id="3.30.70.890">
    <property type="entry name" value="GHMP kinase, C-terminal domain"/>
    <property type="match status" value="1"/>
</dbReference>
<evidence type="ECO:0000256" key="4">
    <source>
        <dbReference type="ARBA" id="ARBA00022490"/>
    </source>
</evidence>
<feature type="domain" description="GHMP kinase N-terminal" evidence="15">
    <location>
        <begin position="252"/>
        <end position="326"/>
    </location>
</feature>
<evidence type="ECO:0000259" key="17">
    <source>
        <dbReference type="Pfam" id="PF08544"/>
    </source>
</evidence>
<evidence type="ECO:0000256" key="12">
    <source>
        <dbReference type="ARBA" id="ARBA00029438"/>
    </source>
</evidence>